<evidence type="ECO:0000313" key="8">
    <source>
        <dbReference type="EMBL" id="HGZ43871.1"/>
    </source>
</evidence>
<keyword evidence="3 6" id="KW-0819">tRNA processing</keyword>
<keyword evidence="5 6" id="KW-0862">Zinc</keyword>
<name>A0A832I4W7_UNCEI</name>
<feature type="binding site" evidence="6">
    <location>
        <begin position="93"/>
        <end position="97"/>
    </location>
    <ligand>
        <name>substrate</name>
    </ligand>
</feature>
<dbReference type="HAMAP" id="MF_00168">
    <property type="entry name" value="Q_tRNA_Tgt"/>
    <property type="match status" value="1"/>
</dbReference>
<feature type="active site" description="Proton acceptor" evidence="6">
    <location>
        <position position="93"/>
    </location>
</feature>
<evidence type="ECO:0000256" key="5">
    <source>
        <dbReference type="ARBA" id="ARBA00022833"/>
    </source>
</evidence>
<comment type="pathway">
    <text evidence="6">tRNA modification; tRNA-queuosine biosynthesis.</text>
</comment>
<reference evidence="8" key="1">
    <citation type="journal article" date="2020" name="mSystems">
        <title>Genome- and Community-Level Interaction Insights into Carbon Utilization and Element Cycling Functions of Hydrothermarchaeota in Hydrothermal Sediment.</title>
        <authorList>
            <person name="Zhou Z."/>
            <person name="Liu Y."/>
            <person name="Xu W."/>
            <person name="Pan J."/>
            <person name="Luo Z.H."/>
            <person name="Li M."/>
        </authorList>
    </citation>
    <scope>NUCLEOTIDE SEQUENCE [LARGE SCALE GENOMIC DNA]</scope>
    <source>
        <strain evidence="8">SpSt-381</strain>
    </source>
</reference>
<keyword evidence="6" id="KW-0671">Queuosine biosynthesis</keyword>
<dbReference type="UniPathway" id="UPA00392"/>
<evidence type="ECO:0000256" key="6">
    <source>
        <dbReference type="HAMAP-Rule" id="MF_00168"/>
    </source>
</evidence>
<dbReference type="GO" id="GO:0008479">
    <property type="term" value="F:tRNA-guanosine(34) queuine transglycosylase activity"/>
    <property type="evidence" value="ECO:0007669"/>
    <property type="project" value="UniProtKB-UniRule"/>
</dbReference>
<feature type="active site" description="Nucleophile" evidence="6">
    <location>
        <position position="272"/>
    </location>
</feature>
<dbReference type="NCBIfam" id="TIGR00430">
    <property type="entry name" value="Q_tRNA_tgt"/>
    <property type="match status" value="1"/>
</dbReference>
<dbReference type="AlphaFoldDB" id="A0A832I4W7"/>
<keyword evidence="1 6" id="KW-0328">Glycosyltransferase</keyword>
<dbReference type="PANTHER" id="PTHR43530">
    <property type="entry name" value="QUEUINE TRNA-RIBOSYLTRANSFERASE CATALYTIC SUBUNIT 1"/>
    <property type="match status" value="1"/>
</dbReference>
<feature type="binding site" evidence="6">
    <location>
        <position position="222"/>
    </location>
    <ligand>
        <name>substrate</name>
    </ligand>
</feature>
<comment type="subunit">
    <text evidence="6">Homodimer. Within each dimer, one monomer is responsible for RNA recognition and catalysis, while the other monomer binds to the replacement base PreQ1.</text>
</comment>
<feature type="region of interest" description="RNA binding" evidence="6">
    <location>
        <begin position="253"/>
        <end position="259"/>
    </location>
</feature>
<feature type="binding site" evidence="6">
    <location>
        <position position="147"/>
    </location>
    <ligand>
        <name>substrate</name>
    </ligand>
</feature>
<dbReference type="GO" id="GO:0046872">
    <property type="term" value="F:metal ion binding"/>
    <property type="evidence" value="ECO:0007669"/>
    <property type="project" value="UniProtKB-KW"/>
</dbReference>
<dbReference type="InterPro" id="IPR004803">
    <property type="entry name" value="TGT"/>
</dbReference>
<comment type="caution">
    <text evidence="8">The sequence shown here is derived from an EMBL/GenBank/DDBJ whole genome shotgun (WGS) entry which is preliminary data.</text>
</comment>
<dbReference type="GO" id="GO:0005829">
    <property type="term" value="C:cytosol"/>
    <property type="evidence" value="ECO:0007669"/>
    <property type="project" value="TreeGrafter"/>
</dbReference>
<feature type="binding site" evidence="6">
    <location>
        <position position="315"/>
    </location>
    <ligand>
        <name>Zn(2+)</name>
        <dbReference type="ChEBI" id="CHEBI:29105"/>
    </ligand>
</feature>
<dbReference type="GO" id="GO:0008616">
    <property type="term" value="P:tRNA queuosine(34) biosynthetic process"/>
    <property type="evidence" value="ECO:0007669"/>
    <property type="project" value="UniProtKB-UniRule"/>
</dbReference>
<evidence type="ECO:0000256" key="2">
    <source>
        <dbReference type="ARBA" id="ARBA00022679"/>
    </source>
</evidence>
<accession>A0A832I4W7</accession>
<evidence type="ECO:0000256" key="3">
    <source>
        <dbReference type="ARBA" id="ARBA00022694"/>
    </source>
</evidence>
<evidence type="ECO:0000256" key="4">
    <source>
        <dbReference type="ARBA" id="ARBA00022723"/>
    </source>
</evidence>
<evidence type="ECO:0000256" key="1">
    <source>
        <dbReference type="ARBA" id="ARBA00022676"/>
    </source>
</evidence>
<feature type="binding site" evidence="6">
    <location>
        <position position="312"/>
    </location>
    <ligand>
        <name>Zn(2+)</name>
        <dbReference type="ChEBI" id="CHEBI:29105"/>
    </ligand>
</feature>
<comment type="similarity">
    <text evidence="6">Belongs to the queuine tRNA-ribosyltransferase family.</text>
</comment>
<feature type="domain" description="tRNA-guanine(15) transglycosylase-like" evidence="7">
    <location>
        <begin position="14"/>
        <end position="374"/>
    </location>
</feature>
<gene>
    <name evidence="6" type="primary">tgt</name>
    <name evidence="8" type="ORF">ENR23_10695</name>
</gene>
<proteinExistence type="inferred from homology"/>
<dbReference type="NCBIfam" id="TIGR00449">
    <property type="entry name" value="tgt_general"/>
    <property type="match status" value="1"/>
</dbReference>
<comment type="cofactor">
    <cofactor evidence="6">
        <name>Zn(2+)</name>
        <dbReference type="ChEBI" id="CHEBI:29105"/>
    </cofactor>
    <text evidence="6">Binds 1 zinc ion per subunit.</text>
</comment>
<dbReference type="InterPro" id="IPR002616">
    <property type="entry name" value="tRNA_ribo_trans-like"/>
</dbReference>
<feature type="binding site" evidence="6">
    <location>
        <position position="310"/>
    </location>
    <ligand>
        <name>Zn(2+)</name>
        <dbReference type="ChEBI" id="CHEBI:29105"/>
    </ligand>
</feature>
<keyword evidence="2 6" id="KW-0808">Transferase</keyword>
<comment type="catalytic activity">
    <reaction evidence="6">
        <text>7-aminomethyl-7-carbaguanine + guanosine(34) in tRNA = 7-aminomethyl-7-carbaguanosine(34) in tRNA + guanine</text>
        <dbReference type="Rhea" id="RHEA:24104"/>
        <dbReference type="Rhea" id="RHEA-COMP:10341"/>
        <dbReference type="Rhea" id="RHEA-COMP:10342"/>
        <dbReference type="ChEBI" id="CHEBI:16235"/>
        <dbReference type="ChEBI" id="CHEBI:58703"/>
        <dbReference type="ChEBI" id="CHEBI:74269"/>
        <dbReference type="ChEBI" id="CHEBI:82833"/>
        <dbReference type="EC" id="2.4.2.29"/>
    </reaction>
</comment>
<feature type="region of interest" description="RNA binding; important for wobble base 34 recognition" evidence="6">
    <location>
        <begin position="277"/>
        <end position="281"/>
    </location>
</feature>
<dbReference type="EC" id="2.4.2.29" evidence="6"/>
<evidence type="ECO:0000259" key="7">
    <source>
        <dbReference type="Pfam" id="PF01702"/>
    </source>
</evidence>
<dbReference type="Pfam" id="PF01702">
    <property type="entry name" value="TGT"/>
    <property type="match status" value="1"/>
</dbReference>
<comment type="function">
    <text evidence="6">Catalyzes the base-exchange of a guanine (G) residue with the queuine precursor 7-aminomethyl-7-deazaguanine (PreQ1) at position 34 (anticodon wobble position) in tRNAs with GU(N) anticodons (tRNA-Asp, -Asn, -His and -Tyr). Catalysis occurs through a double-displacement mechanism. The nucleophile active site attacks the C1' of nucleotide 34 to detach the guanine base from the RNA, forming a covalent enzyme-RNA intermediate. The proton acceptor active site deprotonates the incoming PreQ1, allowing a nucleophilic attack on the C1' of the ribose to form the product. After dissociation, two additional enzymatic reactions on the tRNA convert PreQ1 to queuine (Q), resulting in the hypermodified nucleoside queuosine (7-(((4,5-cis-dihydroxy-2-cyclopenten-1-yl)amino)methyl)-7-deazaguanosine).</text>
</comment>
<dbReference type="Gene3D" id="3.20.20.105">
    <property type="entry name" value="Queuine tRNA-ribosyltransferase-like"/>
    <property type="match status" value="1"/>
</dbReference>
<feature type="binding site" evidence="6">
    <location>
        <position position="341"/>
    </location>
    <ligand>
        <name>Zn(2+)</name>
        <dbReference type="ChEBI" id="CHEBI:29105"/>
    </ligand>
</feature>
<dbReference type="EMBL" id="DSQF01000022">
    <property type="protein sequence ID" value="HGZ43871.1"/>
    <property type="molecule type" value="Genomic_DNA"/>
</dbReference>
<dbReference type="PANTHER" id="PTHR43530:SF1">
    <property type="entry name" value="QUEUINE TRNA-RIBOSYLTRANSFERASE CATALYTIC SUBUNIT 1"/>
    <property type="match status" value="1"/>
</dbReference>
<dbReference type="InterPro" id="IPR036511">
    <property type="entry name" value="TGT-like_sf"/>
</dbReference>
<organism evidence="8">
    <name type="scientific">Eiseniibacteriota bacterium</name>
    <dbReference type="NCBI Taxonomy" id="2212470"/>
    <lineage>
        <taxon>Bacteria</taxon>
        <taxon>Candidatus Eiseniibacteriota</taxon>
    </lineage>
</organism>
<sequence>MAFTFKLEALDTATAARAGRFCTDHGEVETPAFMPVGTSASVKTLSPDEVREAGAEILLANTYHLWLRPGVDTVRRMGGLHRFMGWPGAILTDSGGFQVLSLAALRRVTDHGVEFRSHLDGAKCVLTPEEAVRVQDGLGTDIAMSLDELVEMPAPPAAVQAAAERTVRWAERGLAERERLRREGRGAMALFGINQGGVTAAGRRACFERLGAMPFDGFALGGLWVGEGRATGLDMVEHDCGLFPADRPRYLMGVGHPVDLVECVARGVDMMDCVLPTRNARRGTVFISTGRLVVKNAAYAHDERPLDPECDCYTCRRFTRAYLRHLFAAGEILGMRLASLHAVHHMVGLARRARQAVLAGRYAAFREEFLAKYHSGETLAPSPN</sequence>
<dbReference type="SUPFAM" id="SSF51713">
    <property type="entry name" value="tRNA-guanine transglycosylase"/>
    <property type="match status" value="1"/>
</dbReference>
<feature type="binding site" evidence="6">
    <location>
        <position position="195"/>
    </location>
    <ligand>
        <name>substrate</name>
    </ligand>
</feature>
<protein>
    <recommendedName>
        <fullName evidence="6">Queuine tRNA-ribosyltransferase</fullName>
        <ecNumber evidence="6">2.4.2.29</ecNumber>
    </recommendedName>
    <alternativeName>
        <fullName evidence="6">Guanine insertion enzyme</fullName>
    </alternativeName>
    <alternativeName>
        <fullName evidence="6">tRNA-guanine transglycosylase</fullName>
    </alternativeName>
</protein>
<keyword evidence="4 6" id="KW-0479">Metal-binding</keyword>